<dbReference type="SMART" id="SM00385">
    <property type="entry name" value="CYCLIN"/>
    <property type="match status" value="1"/>
</dbReference>
<dbReference type="InterPro" id="IPR013763">
    <property type="entry name" value="Cyclin-like_dom"/>
</dbReference>
<dbReference type="InterPro" id="IPR036915">
    <property type="entry name" value="Cyclin-like_sf"/>
</dbReference>
<protein>
    <submittedName>
        <fullName evidence="4">Cyclin-G1-like</fullName>
    </submittedName>
</protein>
<comment type="similarity">
    <text evidence="1">Belongs to the cyclin family.</text>
</comment>
<reference evidence="4" key="1">
    <citation type="submission" date="2025-08" db="UniProtKB">
        <authorList>
            <consortium name="RefSeq"/>
        </authorList>
    </citation>
    <scope>IDENTIFICATION</scope>
    <source>
        <tissue evidence="4">Muscle</tissue>
    </source>
</reference>
<dbReference type="PANTHER" id="PTHR10177">
    <property type="entry name" value="CYCLINS"/>
    <property type="match status" value="1"/>
</dbReference>
<dbReference type="RefSeq" id="XP_013794088.1">
    <property type="nucleotide sequence ID" value="XM_013938634.2"/>
</dbReference>
<gene>
    <name evidence="4" type="primary">LOC106478121</name>
</gene>
<evidence type="ECO:0000256" key="1">
    <source>
        <dbReference type="RuleBase" id="RU000383"/>
    </source>
</evidence>
<dbReference type="Pfam" id="PF00134">
    <property type="entry name" value="Cyclin_N"/>
    <property type="match status" value="1"/>
</dbReference>
<organism evidence="3 4">
    <name type="scientific">Limulus polyphemus</name>
    <name type="common">Atlantic horseshoe crab</name>
    <dbReference type="NCBI Taxonomy" id="6850"/>
    <lineage>
        <taxon>Eukaryota</taxon>
        <taxon>Metazoa</taxon>
        <taxon>Ecdysozoa</taxon>
        <taxon>Arthropoda</taxon>
        <taxon>Chelicerata</taxon>
        <taxon>Merostomata</taxon>
        <taxon>Xiphosura</taxon>
        <taxon>Limulidae</taxon>
        <taxon>Limulus</taxon>
    </lineage>
</organism>
<name>A0ABM1C4P1_LIMPO</name>
<dbReference type="InterPro" id="IPR006671">
    <property type="entry name" value="Cyclin_N"/>
</dbReference>
<keyword evidence="1" id="KW-0195">Cyclin</keyword>
<dbReference type="Gene3D" id="1.10.472.10">
    <property type="entry name" value="Cyclin-like"/>
    <property type="match status" value="2"/>
</dbReference>
<evidence type="ECO:0000313" key="4">
    <source>
        <dbReference type="RefSeq" id="XP_013794088.1"/>
    </source>
</evidence>
<evidence type="ECO:0000259" key="2">
    <source>
        <dbReference type="SMART" id="SM00385"/>
    </source>
</evidence>
<proteinExistence type="inferred from homology"/>
<dbReference type="Proteomes" id="UP000694941">
    <property type="component" value="Unplaced"/>
</dbReference>
<feature type="domain" description="Cyclin-like" evidence="2">
    <location>
        <begin position="56"/>
        <end position="145"/>
    </location>
</feature>
<dbReference type="InterPro" id="IPR039361">
    <property type="entry name" value="Cyclin"/>
</dbReference>
<dbReference type="GeneID" id="106478121"/>
<dbReference type="SUPFAM" id="SSF47954">
    <property type="entry name" value="Cyclin-like"/>
    <property type="match status" value="1"/>
</dbReference>
<evidence type="ECO:0000313" key="3">
    <source>
        <dbReference type="Proteomes" id="UP000694941"/>
    </source>
</evidence>
<accession>A0ABM1C4P1</accession>
<sequence>MEWIEMCGGEKVCGRTIGQTWSLLDKILKEDERVCYQSCIFQAEKGKELVTGIMRDNVTQVLKCLKVWYDLPLKVFVTTVQMMDLFLEKVKAQPKHLSCIALSCLHLCMGWMEETSKIPPSELIRISQITCSTRDLQRMEGIIIQKLDWEQEPLTSLDFLELFYALYCCAIQITSKGVSTFSLKECTQKLEVVVCNHKSVSLKRSIVALAVLSNEIENQEDNTWNWKAFIADLRTYCKIKEKEMKAVSATVKRILSIYNQQRCLPDPLRQRLSWKLSIRTVRHLRLLNRWRFSQLAPVCEHQSLSSGTDISSSTDTEENVEAAMPGVTSQNVWQSCSLPGIESCSTSCVVPIANRFLVHAG</sequence>
<keyword evidence="3" id="KW-1185">Reference proteome</keyword>